<gene>
    <name evidence="2" type="ORF">DEO72_LG6g1310</name>
</gene>
<keyword evidence="3" id="KW-1185">Reference proteome</keyword>
<protein>
    <submittedName>
        <fullName evidence="2">Uncharacterized protein</fullName>
    </submittedName>
</protein>
<sequence length="88" mass="9740">MWQTSKNREENRASAHSHPVLAQAEMPCSGELLLPRRELEKREQWLSAISRLGETSSPERDGLSLKIGARSLSDSLSRKLGQVAADLA</sequence>
<dbReference type="Proteomes" id="UP000501690">
    <property type="component" value="Linkage Group LG6"/>
</dbReference>
<feature type="compositionally biased region" description="Basic and acidic residues" evidence="1">
    <location>
        <begin position="1"/>
        <end position="13"/>
    </location>
</feature>
<evidence type="ECO:0000313" key="3">
    <source>
        <dbReference type="Proteomes" id="UP000501690"/>
    </source>
</evidence>
<dbReference type="EMBL" id="CP039350">
    <property type="protein sequence ID" value="QCD96604.1"/>
    <property type="molecule type" value="Genomic_DNA"/>
</dbReference>
<name>A0A4D6M9U9_VIGUN</name>
<evidence type="ECO:0000256" key="1">
    <source>
        <dbReference type="SAM" id="MobiDB-lite"/>
    </source>
</evidence>
<evidence type="ECO:0000313" key="2">
    <source>
        <dbReference type="EMBL" id="QCD96604.1"/>
    </source>
</evidence>
<proteinExistence type="predicted"/>
<dbReference type="AlphaFoldDB" id="A0A4D6M9U9"/>
<reference evidence="2 3" key="1">
    <citation type="submission" date="2019-04" db="EMBL/GenBank/DDBJ databases">
        <title>An improved genome assembly and genetic linkage map for asparagus bean, Vigna unguiculata ssp. sesquipedialis.</title>
        <authorList>
            <person name="Xia Q."/>
            <person name="Zhang R."/>
            <person name="Dong Y."/>
        </authorList>
    </citation>
    <scope>NUCLEOTIDE SEQUENCE [LARGE SCALE GENOMIC DNA]</scope>
    <source>
        <tissue evidence="2">Leaf</tissue>
    </source>
</reference>
<organism evidence="2 3">
    <name type="scientific">Vigna unguiculata</name>
    <name type="common">Cowpea</name>
    <dbReference type="NCBI Taxonomy" id="3917"/>
    <lineage>
        <taxon>Eukaryota</taxon>
        <taxon>Viridiplantae</taxon>
        <taxon>Streptophyta</taxon>
        <taxon>Embryophyta</taxon>
        <taxon>Tracheophyta</taxon>
        <taxon>Spermatophyta</taxon>
        <taxon>Magnoliopsida</taxon>
        <taxon>eudicotyledons</taxon>
        <taxon>Gunneridae</taxon>
        <taxon>Pentapetalae</taxon>
        <taxon>rosids</taxon>
        <taxon>fabids</taxon>
        <taxon>Fabales</taxon>
        <taxon>Fabaceae</taxon>
        <taxon>Papilionoideae</taxon>
        <taxon>50 kb inversion clade</taxon>
        <taxon>NPAAA clade</taxon>
        <taxon>indigoferoid/millettioid clade</taxon>
        <taxon>Phaseoleae</taxon>
        <taxon>Vigna</taxon>
    </lineage>
</organism>
<accession>A0A4D6M9U9</accession>
<feature type="region of interest" description="Disordered" evidence="1">
    <location>
        <begin position="1"/>
        <end position="24"/>
    </location>
</feature>